<evidence type="ECO:0000256" key="5">
    <source>
        <dbReference type="PROSITE-ProRule" id="PRU01248"/>
    </source>
</evidence>
<name>A0A5A7N1R6_9PROT</name>
<evidence type="ECO:0000256" key="4">
    <source>
        <dbReference type="ARBA" id="ARBA00023172"/>
    </source>
</evidence>
<dbReference type="InterPro" id="IPR010998">
    <property type="entry name" value="Integrase_recombinase_N"/>
</dbReference>
<evidence type="ECO:0000256" key="2">
    <source>
        <dbReference type="ARBA" id="ARBA00022908"/>
    </source>
</evidence>
<protein>
    <submittedName>
        <fullName evidence="8">Phage integrase</fullName>
    </submittedName>
</protein>
<dbReference type="Pfam" id="PF22022">
    <property type="entry name" value="Phage_int_M"/>
    <property type="match status" value="1"/>
</dbReference>
<dbReference type="PANTHER" id="PTHR30629">
    <property type="entry name" value="PROPHAGE INTEGRASE"/>
    <property type="match status" value="1"/>
</dbReference>
<dbReference type="Pfam" id="PF13356">
    <property type="entry name" value="Arm-DNA-bind_3"/>
    <property type="match status" value="1"/>
</dbReference>
<comment type="caution">
    <text evidence="8">The sequence shown here is derived from an EMBL/GenBank/DDBJ whole genome shotgun (WGS) entry which is preliminary data.</text>
</comment>
<dbReference type="Pfam" id="PF00589">
    <property type="entry name" value="Phage_integrase"/>
    <property type="match status" value="1"/>
</dbReference>
<dbReference type="Gene3D" id="1.10.443.10">
    <property type="entry name" value="Intergrase catalytic core"/>
    <property type="match status" value="1"/>
</dbReference>
<dbReference type="PROSITE" id="PS51898">
    <property type="entry name" value="TYR_RECOMBINASE"/>
    <property type="match status" value="1"/>
</dbReference>
<proteinExistence type="inferred from homology"/>
<dbReference type="GO" id="GO:0015074">
    <property type="term" value="P:DNA integration"/>
    <property type="evidence" value="ECO:0007669"/>
    <property type="project" value="UniProtKB-KW"/>
</dbReference>
<evidence type="ECO:0000256" key="3">
    <source>
        <dbReference type="ARBA" id="ARBA00023125"/>
    </source>
</evidence>
<dbReference type="GO" id="GO:0006310">
    <property type="term" value="P:DNA recombination"/>
    <property type="evidence" value="ECO:0007669"/>
    <property type="project" value="UniProtKB-KW"/>
</dbReference>
<dbReference type="InterPro" id="IPR013762">
    <property type="entry name" value="Integrase-like_cat_sf"/>
</dbReference>
<keyword evidence="4" id="KW-0233">DNA recombination</keyword>
<dbReference type="Gene3D" id="1.10.150.130">
    <property type="match status" value="1"/>
</dbReference>
<dbReference type="GO" id="GO:0003677">
    <property type="term" value="F:DNA binding"/>
    <property type="evidence" value="ECO:0007669"/>
    <property type="project" value="UniProtKB-UniRule"/>
</dbReference>
<keyword evidence="9" id="KW-1185">Reference proteome</keyword>
<dbReference type="SUPFAM" id="SSF56349">
    <property type="entry name" value="DNA breaking-rejoining enzymes"/>
    <property type="match status" value="1"/>
</dbReference>
<keyword evidence="2" id="KW-0229">DNA integration</keyword>
<dbReference type="InterPro" id="IPR038488">
    <property type="entry name" value="Integrase_DNA-bd_sf"/>
</dbReference>
<evidence type="ECO:0000259" key="6">
    <source>
        <dbReference type="PROSITE" id="PS51898"/>
    </source>
</evidence>
<feature type="domain" description="Tyr recombinase" evidence="6">
    <location>
        <begin position="214"/>
        <end position="388"/>
    </location>
</feature>
<keyword evidence="3 5" id="KW-0238">DNA-binding</keyword>
<dbReference type="CDD" id="cd00801">
    <property type="entry name" value="INT_P4_C"/>
    <property type="match status" value="1"/>
</dbReference>
<dbReference type="Gene3D" id="3.30.160.390">
    <property type="entry name" value="Integrase, DNA-binding domain"/>
    <property type="match status" value="1"/>
</dbReference>
<evidence type="ECO:0000259" key="7">
    <source>
        <dbReference type="PROSITE" id="PS51900"/>
    </source>
</evidence>
<dbReference type="PROSITE" id="PS51900">
    <property type="entry name" value="CB"/>
    <property type="match status" value="1"/>
</dbReference>
<organism evidence="8 9">
    <name type="scientific">Iodidimonas gelatinilytica</name>
    <dbReference type="NCBI Taxonomy" id="1236966"/>
    <lineage>
        <taxon>Bacteria</taxon>
        <taxon>Pseudomonadati</taxon>
        <taxon>Pseudomonadota</taxon>
        <taxon>Alphaproteobacteria</taxon>
        <taxon>Iodidimonadales</taxon>
        <taxon>Iodidimonadaceae</taxon>
        <taxon>Iodidimonas</taxon>
    </lineage>
</organism>
<reference evidence="8 9" key="1">
    <citation type="submission" date="2019-09" db="EMBL/GenBank/DDBJ databases">
        <title>NBRP : Genome information of microbial organism related human and environment.</title>
        <authorList>
            <person name="Hattori M."/>
            <person name="Oshima K."/>
            <person name="Inaba H."/>
            <person name="Suda W."/>
            <person name="Sakamoto M."/>
            <person name="Iino T."/>
            <person name="Kitahara M."/>
            <person name="Oshida Y."/>
            <person name="Iida T."/>
            <person name="Kudo T."/>
            <person name="Itoh T."/>
            <person name="Ohkuma M."/>
        </authorList>
    </citation>
    <scope>NUCLEOTIDE SEQUENCE [LARGE SCALE GENOMIC DNA]</scope>
    <source>
        <strain evidence="8 9">Mie-1</strain>
    </source>
</reference>
<evidence type="ECO:0000313" key="9">
    <source>
        <dbReference type="Proteomes" id="UP000325187"/>
    </source>
</evidence>
<evidence type="ECO:0000313" key="8">
    <source>
        <dbReference type="EMBL" id="GER02212.1"/>
    </source>
</evidence>
<feature type="domain" description="Core-binding (CB)" evidence="7">
    <location>
        <begin position="102"/>
        <end position="183"/>
    </location>
</feature>
<dbReference type="AlphaFoldDB" id="A0A5A7N1R6"/>
<evidence type="ECO:0000256" key="1">
    <source>
        <dbReference type="ARBA" id="ARBA00008857"/>
    </source>
</evidence>
<dbReference type="Proteomes" id="UP000325187">
    <property type="component" value="Unassembled WGS sequence"/>
</dbReference>
<sequence length="412" mass="47310">MARPIHKLSARKAASESKAGLYSDGGGLYLQVSKSGAKSWIYRFMMNRKVRDMGLGSLRDFSLFEVRDKARECRQLVHDGIDPIEHRKSARSALMAENRKSQSFEDCANDYLKTHSSAWKNPKHRQQWENTLSSYVYPIIGKLSVKDINTHLVKKVLDPIWTTKTETATRVRGRIERILDWATVQELRQGENPARWKGHLDHLLPAPTKLKRVQHHKALPYQDMYELMQELASADGTSALGLRFLILTAARSGEVRLATWNEINLEKKTWTIPADRMKAGKEHIVPLCSQAIEILKTMEKYRESDLIFPGTKKDRPLSDMAFTQLLRRLDKTNITAHGFRSSFRDWAGETTAFPREVIEAALAHQLKDKTEAAYFRSNLLEKRRKLMDAWDKHCRTISGKAINIIKFDTAKP</sequence>
<comment type="similarity">
    <text evidence="1">Belongs to the 'phage' integrase family.</text>
</comment>
<dbReference type="InterPro" id="IPR025166">
    <property type="entry name" value="Integrase_DNA_bind_dom"/>
</dbReference>
<dbReference type="InterPro" id="IPR011010">
    <property type="entry name" value="DNA_brk_join_enz"/>
</dbReference>
<dbReference type="PANTHER" id="PTHR30629:SF2">
    <property type="entry name" value="PROPHAGE INTEGRASE INTS-RELATED"/>
    <property type="match status" value="1"/>
</dbReference>
<dbReference type="InterPro" id="IPR053876">
    <property type="entry name" value="Phage_int_M"/>
</dbReference>
<dbReference type="EMBL" id="BKCM01000020">
    <property type="protein sequence ID" value="GER02212.1"/>
    <property type="molecule type" value="Genomic_DNA"/>
</dbReference>
<dbReference type="InterPro" id="IPR044068">
    <property type="entry name" value="CB"/>
</dbReference>
<dbReference type="InterPro" id="IPR050808">
    <property type="entry name" value="Phage_Integrase"/>
</dbReference>
<dbReference type="InterPro" id="IPR002104">
    <property type="entry name" value="Integrase_catalytic"/>
</dbReference>
<gene>
    <name evidence="8" type="ORF">JCM17845_28350</name>
</gene>
<dbReference type="RefSeq" id="WP_150002871.1">
    <property type="nucleotide sequence ID" value="NZ_BKCM01000020.1"/>
</dbReference>
<accession>A0A5A7N1R6</accession>